<dbReference type="PANTHER" id="PTHR33608:SF6">
    <property type="entry name" value="BLL2464 PROTEIN"/>
    <property type="match status" value="1"/>
</dbReference>
<dbReference type="Proteomes" id="UP000800981">
    <property type="component" value="Unassembled WGS sequence"/>
</dbReference>
<keyword evidence="3" id="KW-1185">Reference proteome</keyword>
<dbReference type="InterPro" id="IPR036465">
    <property type="entry name" value="vWFA_dom_sf"/>
</dbReference>
<accession>A0ABX0GSV7</accession>
<reference evidence="2 3" key="1">
    <citation type="submission" date="2020-03" db="EMBL/GenBank/DDBJ databases">
        <title>Two novel Motilibacter sp.</title>
        <authorList>
            <person name="Liu S."/>
        </authorList>
    </citation>
    <scope>NUCLEOTIDE SEQUENCE [LARGE SCALE GENOMIC DNA]</scope>
    <source>
        <strain evidence="2 3">E257</strain>
    </source>
</reference>
<dbReference type="Gene3D" id="3.40.50.410">
    <property type="entry name" value="von Willebrand factor, type A domain"/>
    <property type="match status" value="1"/>
</dbReference>
<organism evidence="2 3">
    <name type="scientific">Motilibacter deserti</name>
    <dbReference type="NCBI Taxonomy" id="2714956"/>
    <lineage>
        <taxon>Bacteria</taxon>
        <taxon>Bacillati</taxon>
        <taxon>Actinomycetota</taxon>
        <taxon>Actinomycetes</taxon>
        <taxon>Motilibacterales</taxon>
        <taxon>Motilibacteraceae</taxon>
        <taxon>Motilibacter</taxon>
    </lineage>
</organism>
<evidence type="ECO:0000313" key="3">
    <source>
        <dbReference type="Proteomes" id="UP000800981"/>
    </source>
</evidence>
<dbReference type="InterPro" id="IPR002881">
    <property type="entry name" value="DUF58"/>
</dbReference>
<dbReference type="Pfam" id="PF01882">
    <property type="entry name" value="DUF58"/>
    <property type="match status" value="1"/>
</dbReference>
<comment type="caution">
    <text evidence="2">The sequence shown here is derived from an EMBL/GenBank/DDBJ whole genome shotgun (WGS) entry which is preliminary data.</text>
</comment>
<name>A0ABX0GSV7_9ACTN</name>
<gene>
    <name evidence="2" type="ORF">G9H71_08740</name>
</gene>
<evidence type="ECO:0000313" key="2">
    <source>
        <dbReference type="EMBL" id="NHC13867.1"/>
    </source>
</evidence>
<dbReference type="PANTHER" id="PTHR33608">
    <property type="entry name" value="BLL2464 PROTEIN"/>
    <property type="match status" value="1"/>
</dbReference>
<dbReference type="SUPFAM" id="SSF53300">
    <property type="entry name" value="vWA-like"/>
    <property type="match status" value="1"/>
</dbReference>
<protein>
    <submittedName>
        <fullName evidence="2">DUF58 domain-containing protein</fullName>
    </submittedName>
</protein>
<evidence type="ECO:0000259" key="1">
    <source>
        <dbReference type="Pfam" id="PF01882"/>
    </source>
</evidence>
<sequence length="310" mass="33542">MSEPAQLPPPPIVPAATVRRLSLKVTRRLDGLLQGDHLGFLPGPGTEAADARSYQAGDDVRRIDWAITARTGETHIRTTIAERELETTLVLDLSTSMSFGTATAEKRDVGIAVAAAFLHMAKGPGDRVGALLVGNDGIRALPPRAGSAGAYATLSAMLRQPRETGPSGDRLAAALRAAGARQRRRGLVVVVSDLLEPVEQWERPLRTVAARHDVVVVQVVDRRERELPAVGVLRLVDPDTGREVDVRTNAKTRERYAEAAAARAEAQRAAVRSAGADHVEVRTEDDWLPQLARYLTRRRRTRAVVPAGRA</sequence>
<proteinExistence type="predicted"/>
<dbReference type="EMBL" id="JAANNP010000003">
    <property type="protein sequence ID" value="NHC13867.1"/>
    <property type="molecule type" value="Genomic_DNA"/>
</dbReference>
<feature type="domain" description="DUF58" evidence="1">
    <location>
        <begin position="50"/>
        <end position="263"/>
    </location>
</feature>
<dbReference type="RefSeq" id="WP_166280827.1">
    <property type="nucleotide sequence ID" value="NZ_JAANNP010000003.1"/>
</dbReference>